<dbReference type="PANTHER" id="PTHR31126:SF1">
    <property type="entry name" value="TYROSINE SPECIFIC PROTEIN PHOSPHATASES DOMAIN-CONTAINING PROTEIN"/>
    <property type="match status" value="1"/>
</dbReference>
<name>A0A6A5UU79_9PLEO</name>
<dbReference type="OrthoDB" id="449382at2759"/>
<organism evidence="2 3">
    <name type="scientific">Bimuria novae-zelandiae CBS 107.79</name>
    <dbReference type="NCBI Taxonomy" id="1447943"/>
    <lineage>
        <taxon>Eukaryota</taxon>
        <taxon>Fungi</taxon>
        <taxon>Dikarya</taxon>
        <taxon>Ascomycota</taxon>
        <taxon>Pezizomycotina</taxon>
        <taxon>Dothideomycetes</taxon>
        <taxon>Pleosporomycetidae</taxon>
        <taxon>Pleosporales</taxon>
        <taxon>Massarineae</taxon>
        <taxon>Didymosphaeriaceae</taxon>
        <taxon>Bimuria</taxon>
    </lineage>
</organism>
<evidence type="ECO:0000259" key="1">
    <source>
        <dbReference type="PROSITE" id="PS50056"/>
    </source>
</evidence>
<dbReference type="InterPro" id="IPR026893">
    <property type="entry name" value="Tyr/Ser_Pase_IphP-type"/>
</dbReference>
<dbReference type="SUPFAM" id="SSF52799">
    <property type="entry name" value="(Phosphotyrosine protein) phosphatases II"/>
    <property type="match status" value="1"/>
</dbReference>
<keyword evidence="3" id="KW-1185">Reference proteome</keyword>
<dbReference type="PROSITE" id="PS00383">
    <property type="entry name" value="TYR_PHOSPHATASE_1"/>
    <property type="match status" value="1"/>
</dbReference>
<dbReference type="Gene3D" id="3.90.190.10">
    <property type="entry name" value="Protein tyrosine phosphatase superfamily"/>
    <property type="match status" value="1"/>
</dbReference>
<proteinExistence type="predicted"/>
<evidence type="ECO:0000313" key="3">
    <source>
        <dbReference type="Proteomes" id="UP000800036"/>
    </source>
</evidence>
<dbReference type="PROSITE" id="PS50056">
    <property type="entry name" value="TYR_PHOSPHATASE_2"/>
    <property type="match status" value="1"/>
</dbReference>
<dbReference type="InterPro" id="IPR016130">
    <property type="entry name" value="Tyr_Pase_AS"/>
</dbReference>
<dbReference type="EMBL" id="ML976726">
    <property type="protein sequence ID" value="KAF1967940.1"/>
    <property type="molecule type" value="Genomic_DNA"/>
</dbReference>
<dbReference type="AlphaFoldDB" id="A0A6A5UU79"/>
<sequence length="307" mass="33708">MPTGLPSPPFFEIPHLDNLRDAAQACGGLKTREGKSVRKGVLWRSAEVSSVGAEGWRWMRGLGVAHVFDLRSKPEVDKGWAGITGEGNTGAEEVRKGWEEGLKSAGVERSWVPVFAADDYSPERLAERYMKYLDKAVEGFISAYHDILVHGGPAFRTILLYLASLPPATSHDSSQKPIGALIHCTAGKDRTGIFFGLLLSFLGVPDEQIADEYQLTELGLKHIHEQVVPRLMASPAFEKYQKERMVASEEEGRQAALRMLGAKRESMLGALGMLRREWGSAEGYVMGVCGLGDGEVEKLRRVLVVEA</sequence>
<reference evidence="2" key="1">
    <citation type="journal article" date="2020" name="Stud. Mycol.">
        <title>101 Dothideomycetes genomes: a test case for predicting lifestyles and emergence of pathogens.</title>
        <authorList>
            <person name="Haridas S."/>
            <person name="Albert R."/>
            <person name="Binder M."/>
            <person name="Bloem J."/>
            <person name="Labutti K."/>
            <person name="Salamov A."/>
            <person name="Andreopoulos B."/>
            <person name="Baker S."/>
            <person name="Barry K."/>
            <person name="Bills G."/>
            <person name="Bluhm B."/>
            <person name="Cannon C."/>
            <person name="Castanera R."/>
            <person name="Culley D."/>
            <person name="Daum C."/>
            <person name="Ezra D."/>
            <person name="Gonzalez J."/>
            <person name="Henrissat B."/>
            <person name="Kuo A."/>
            <person name="Liang C."/>
            <person name="Lipzen A."/>
            <person name="Lutzoni F."/>
            <person name="Magnuson J."/>
            <person name="Mondo S."/>
            <person name="Nolan M."/>
            <person name="Ohm R."/>
            <person name="Pangilinan J."/>
            <person name="Park H.-J."/>
            <person name="Ramirez L."/>
            <person name="Alfaro M."/>
            <person name="Sun H."/>
            <person name="Tritt A."/>
            <person name="Yoshinaga Y."/>
            <person name="Zwiers L.-H."/>
            <person name="Turgeon B."/>
            <person name="Goodwin S."/>
            <person name="Spatafora J."/>
            <person name="Crous P."/>
            <person name="Grigoriev I."/>
        </authorList>
    </citation>
    <scope>NUCLEOTIDE SEQUENCE</scope>
    <source>
        <strain evidence="2">CBS 107.79</strain>
    </source>
</reference>
<feature type="domain" description="Tyrosine specific protein phosphatases" evidence="1">
    <location>
        <begin position="156"/>
        <end position="228"/>
    </location>
</feature>
<accession>A0A6A5UU79</accession>
<dbReference type="InterPro" id="IPR000387">
    <property type="entry name" value="Tyr_Pase_dom"/>
</dbReference>
<gene>
    <name evidence="2" type="ORF">BU23DRAFT_541932</name>
</gene>
<evidence type="ECO:0000313" key="2">
    <source>
        <dbReference type="EMBL" id="KAF1967940.1"/>
    </source>
</evidence>
<dbReference type="Pfam" id="PF13350">
    <property type="entry name" value="Y_phosphatase3"/>
    <property type="match status" value="1"/>
</dbReference>
<dbReference type="InterPro" id="IPR029021">
    <property type="entry name" value="Prot-tyrosine_phosphatase-like"/>
</dbReference>
<dbReference type="Proteomes" id="UP000800036">
    <property type="component" value="Unassembled WGS sequence"/>
</dbReference>
<protein>
    <recommendedName>
        <fullName evidence="1">Tyrosine specific protein phosphatases domain-containing protein</fullName>
    </recommendedName>
</protein>
<dbReference type="GO" id="GO:0004721">
    <property type="term" value="F:phosphoprotein phosphatase activity"/>
    <property type="evidence" value="ECO:0007669"/>
    <property type="project" value="InterPro"/>
</dbReference>
<dbReference type="PANTHER" id="PTHR31126">
    <property type="entry name" value="TYROSINE-PROTEIN PHOSPHATASE"/>
    <property type="match status" value="1"/>
</dbReference>